<reference evidence="2" key="1">
    <citation type="journal article" date="2020" name="Nature">
        <title>Giant virus diversity and host interactions through global metagenomics.</title>
        <authorList>
            <person name="Schulz F."/>
            <person name="Roux S."/>
            <person name="Paez-Espino D."/>
            <person name="Jungbluth S."/>
            <person name="Walsh D.A."/>
            <person name="Denef V.J."/>
            <person name="McMahon K.D."/>
            <person name="Konstantinidis K.T."/>
            <person name="Eloe-Fadrosh E.A."/>
            <person name="Kyrpides N.C."/>
            <person name="Woyke T."/>
        </authorList>
    </citation>
    <scope>NUCLEOTIDE SEQUENCE</scope>
    <source>
        <strain evidence="2">GVMAG-S-1102244-55</strain>
    </source>
</reference>
<feature type="transmembrane region" description="Helical" evidence="1">
    <location>
        <begin position="54"/>
        <end position="73"/>
    </location>
</feature>
<protein>
    <submittedName>
        <fullName evidence="2">Uncharacterized protein</fullName>
    </submittedName>
</protein>
<keyword evidence="1" id="KW-0472">Membrane</keyword>
<evidence type="ECO:0000313" key="2">
    <source>
        <dbReference type="EMBL" id="QHU14956.1"/>
    </source>
</evidence>
<organism evidence="2">
    <name type="scientific">viral metagenome</name>
    <dbReference type="NCBI Taxonomy" id="1070528"/>
    <lineage>
        <taxon>unclassified sequences</taxon>
        <taxon>metagenomes</taxon>
        <taxon>organismal metagenomes</taxon>
    </lineage>
</organism>
<proteinExistence type="predicted"/>
<dbReference type="EMBL" id="MN740847">
    <property type="protein sequence ID" value="QHU14956.1"/>
    <property type="molecule type" value="Genomic_DNA"/>
</dbReference>
<keyword evidence="1" id="KW-1133">Transmembrane helix</keyword>
<name>A0A6C0KCY2_9ZZZZ</name>
<evidence type="ECO:0000256" key="1">
    <source>
        <dbReference type="SAM" id="Phobius"/>
    </source>
</evidence>
<feature type="transmembrane region" description="Helical" evidence="1">
    <location>
        <begin position="134"/>
        <end position="155"/>
    </location>
</feature>
<accession>A0A6C0KCY2</accession>
<sequence>MFCKKSCLIAGAFITASIFVCLRVDKQALNQPLMELLDDENKQRYMMIANERKMIYFKGFALGFILSLLALYILNNNKFFKVTKLTNTCFVLATSFIVNYFFYILHPKSDYMVIHLDDEDQRKAWLEIYRTMQYNYHLGFGLGLVGMMFIGRSYCR</sequence>
<keyword evidence="1" id="KW-0812">Transmembrane</keyword>
<feature type="transmembrane region" description="Helical" evidence="1">
    <location>
        <begin position="85"/>
        <end position="105"/>
    </location>
</feature>
<dbReference type="AlphaFoldDB" id="A0A6C0KCY2"/>